<evidence type="ECO:0000256" key="7">
    <source>
        <dbReference type="ARBA" id="ARBA00032572"/>
    </source>
</evidence>
<dbReference type="RefSeq" id="WP_265895178.1">
    <property type="nucleotide sequence ID" value="NZ_JAPIVE010000001.1"/>
</dbReference>
<evidence type="ECO:0000256" key="3">
    <source>
        <dbReference type="ARBA" id="ARBA00005874"/>
    </source>
</evidence>
<keyword evidence="9" id="KW-0732">Signal</keyword>
<comment type="catalytic activity">
    <reaction evidence="1">
        <text>2 alpha,alpha'-trehalose 6-mycolate = alpha,alpha'-trehalose 6,6'-bismycolate + alpha,alpha-trehalose</text>
        <dbReference type="Rhea" id="RHEA:23472"/>
        <dbReference type="ChEBI" id="CHEBI:16551"/>
        <dbReference type="ChEBI" id="CHEBI:18195"/>
        <dbReference type="ChEBI" id="CHEBI:18234"/>
        <dbReference type="EC" id="2.3.1.122"/>
    </reaction>
</comment>
<dbReference type="EC" id="2.3.1.122" evidence="4"/>
<evidence type="ECO:0000313" key="10">
    <source>
        <dbReference type="EMBL" id="MCX2522657.1"/>
    </source>
</evidence>
<organism evidence="10 11">
    <name type="scientific">Larsenimonas rhizosphaerae</name>
    <dbReference type="NCBI Taxonomy" id="2944682"/>
    <lineage>
        <taxon>Bacteria</taxon>
        <taxon>Pseudomonadati</taxon>
        <taxon>Pseudomonadota</taxon>
        <taxon>Gammaproteobacteria</taxon>
        <taxon>Oceanospirillales</taxon>
        <taxon>Halomonadaceae</taxon>
        <taxon>Larsenimonas</taxon>
    </lineage>
</organism>
<evidence type="ECO:0000256" key="9">
    <source>
        <dbReference type="SAM" id="SignalP"/>
    </source>
</evidence>
<comment type="similarity">
    <text evidence="3">Belongs to the mycobacterial A85 antigen family.</text>
</comment>
<dbReference type="EC" id="2.3.1.20" evidence="5"/>
<accession>A0AA41ZD70</accession>
<keyword evidence="11" id="KW-1185">Reference proteome</keyword>
<proteinExistence type="inferred from homology"/>
<gene>
    <name evidence="10" type="ORF">OQ287_00180</name>
</gene>
<dbReference type="Proteomes" id="UP001165678">
    <property type="component" value="Unassembled WGS sequence"/>
</dbReference>
<evidence type="ECO:0000256" key="5">
    <source>
        <dbReference type="ARBA" id="ARBA00013244"/>
    </source>
</evidence>
<evidence type="ECO:0000256" key="1">
    <source>
        <dbReference type="ARBA" id="ARBA00000697"/>
    </source>
</evidence>
<evidence type="ECO:0000256" key="6">
    <source>
        <dbReference type="ARBA" id="ARBA00022801"/>
    </source>
</evidence>
<comment type="similarity">
    <text evidence="2">Belongs to the esterase D family.</text>
</comment>
<dbReference type="EMBL" id="JAPIVE010000001">
    <property type="protein sequence ID" value="MCX2522657.1"/>
    <property type="molecule type" value="Genomic_DNA"/>
</dbReference>
<comment type="catalytic activity">
    <reaction evidence="8">
        <text>an acyl-CoA + a 1,2-diacyl-sn-glycerol = a triacyl-sn-glycerol + CoA</text>
        <dbReference type="Rhea" id="RHEA:10868"/>
        <dbReference type="ChEBI" id="CHEBI:17815"/>
        <dbReference type="ChEBI" id="CHEBI:57287"/>
        <dbReference type="ChEBI" id="CHEBI:58342"/>
        <dbReference type="ChEBI" id="CHEBI:64615"/>
        <dbReference type="EC" id="2.3.1.20"/>
    </reaction>
</comment>
<dbReference type="GO" id="GO:0050348">
    <property type="term" value="F:trehalose O-mycolyltransferase activity"/>
    <property type="evidence" value="ECO:0007669"/>
    <property type="project" value="UniProtKB-EC"/>
</dbReference>
<dbReference type="GO" id="GO:0004144">
    <property type="term" value="F:diacylglycerol O-acyltransferase activity"/>
    <property type="evidence" value="ECO:0007669"/>
    <property type="project" value="UniProtKB-EC"/>
</dbReference>
<reference evidence="10" key="1">
    <citation type="submission" date="2022-11" db="EMBL/GenBank/DDBJ databases">
        <title>Larsenimonas rhizosphaerae sp. nov., isolated from a tidal mudflat.</title>
        <authorList>
            <person name="Lee S.D."/>
            <person name="Kim I.S."/>
        </authorList>
    </citation>
    <scope>NUCLEOTIDE SEQUENCE</scope>
    <source>
        <strain evidence="10">GH2-1</strain>
    </source>
</reference>
<dbReference type="Pfam" id="PF00756">
    <property type="entry name" value="Esterase"/>
    <property type="match status" value="1"/>
</dbReference>
<dbReference type="InterPro" id="IPR006311">
    <property type="entry name" value="TAT_signal"/>
</dbReference>
<dbReference type="SUPFAM" id="SSF53474">
    <property type="entry name" value="alpha/beta-Hydrolases"/>
    <property type="match status" value="1"/>
</dbReference>
<name>A0AA41ZD70_9GAMM</name>
<evidence type="ECO:0000313" key="11">
    <source>
        <dbReference type="Proteomes" id="UP001165678"/>
    </source>
</evidence>
<dbReference type="InterPro" id="IPR000801">
    <property type="entry name" value="Esterase-like"/>
</dbReference>
<dbReference type="GO" id="GO:0016788">
    <property type="term" value="F:hydrolase activity, acting on ester bonds"/>
    <property type="evidence" value="ECO:0007669"/>
    <property type="project" value="TreeGrafter"/>
</dbReference>
<sequence>MSDFSSQLSRRRVMGWLSLALGSTCLPAWAGPDLERSIYPSIADRGHPDYHFDRLQVDSTDMQRHYSFWIATPRRAPPPEGHPIIYLLDGNAALDDTPAWLLNRMAAATPPVIVYLGYATDKRFDVRARQEDYTPSLPQQGIFQSHGRPSGGVETFIATLVGTWLPMIERAVPINSMNRYFWGHSYGGLCVLYTMMTRPWLMSHFIAASPSLGWNGNQLAGMARQFSAPAGCIPALWLLRGEEEGRERPRHMRPAKQDQRISIDELAALLEQQDPALSVEVEHVAGLSHGPMFTHSLHRAMARAAGLDAPAARPAVQPVT</sequence>
<dbReference type="InterPro" id="IPR029058">
    <property type="entry name" value="AB_hydrolase_fold"/>
</dbReference>
<dbReference type="PANTHER" id="PTHR40841">
    <property type="entry name" value="SIDEROPHORE TRIACETYLFUSARININE C ESTERASE"/>
    <property type="match status" value="1"/>
</dbReference>
<feature type="chain" id="PRO_5041346837" description="Acyl-CoA:diacylglycerol acyltransferase" evidence="9">
    <location>
        <begin position="31"/>
        <end position="320"/>
    </location>
</feature>
<keyword evidence="6 10" id="KW-0378">Hydrolase</keyword>
<dbReference type="PROSITE" id="PS51318">
    <property type="entry name" value="TAT"/>
    <property type="match status" value="1"/>
</dbReference>
<dbReference type="PANTHER" id="PTHR40841:SF2">
    <property type="entry name" value="SIDEROPHORE-DEGRADING ESTERASE (EUROFUNG)"/>
    <property type="match status" value="1"/>
</dbReference>
<dbReference type="InterPro" id="IPR052558">
    <property type="entry name" value="Siderophore_Hydrolase_D"/>
</dbReference>
<dbReference type="AlphaFoldDB" id="A0AA41ZD70"/>
<dbReference type="Gene3D" id="3.40.50.1820">
    <property type="entry name" value="alpha/beta hydrolase"/>
    <property type="match status" value="1"/>
</dbReference>
<feature type="signal peptide" evidence="9">
    <location>
        <begin position="1"/>
        <end position="30"/>
    </location>
</feature>
<evidence type="ECO:0000256" key="8">
    <source>
        <dbReference type="ARBA" id="ARBA00048109"/>
    </source>
</evidence>
<evidence type="ECO:0000256" key="2">
    <source>
        <dbReference type="ARBA" id="ARBA00005622"/>
    </source>
</evidence>
<comment type="caution">
    <text evidence="10">The sequence shown here is derived from an EMBL/GenBank/DDBJ whole genome shotgun (WGS) entry which is preliminary data.</text>
</comment>
<evidence type="ECO:0000256" key="4">
    <source>
        <dbReference type="ARBA" id="ARBA00012820"/>
    </source>
</evidence>
<protein>
    <recommendedName>
        <fullName evidence="7">Acyl-CoA:diacylglycerol acyltransferase</fullName>
        <ecNumber evidence="4">2.3.1.122</ecNumber>
        <ecNumber evidence="5">2.3.1.20</ecNumber>
    </recommendedName>
</protein>